<evidence type="ECO:0000256" key="3">
    <source>
        <dbReference type="ARBA" id="ARBA00022833"/>
    </source>
</evidence>
<reference evidence="7" key="1">
    <citation type="submission" date="2025-08" db="UniProtKB">
        <authorList>
            <consortium name="Ensembl"/>
        </authorList>
    </citation>
    <scope>IDENTIFICATION</scope>
</reference>
<dbReference type="GeneTree" id="ENSGT00990000210563"/>
<feature type="domain" description="RING-type" evidence="6">
    <location>
        <begin position="31"/>
        <end position="74"/>
    </location>
</feature>
<evidence type="ECO:0000256" key="2">
    <source>
        <dbReference type="ARBA" id="ARBA00022771"/>
    </source>
</evidence>
<dbReference type="PROSITE" id="PS50089">
    <property type="entry name" value="ZF_RING_2"/>
    <property type="match status" value="1"/>
</dbReference>
<evidence type="ECO:0000256" key="5">
    <source>
        <dbReference type="SAM" id="MobiDB-lite"/>
    </source>
</evidence>
<dbReference type="Proteomes" id="UP000472273">
    <property type="component" value="Unplaced"/>
</dbReference>
<reference evidence="7" key="2">
    <citation type="submission" date="2025-09" db="UniProtKB">
        <authorList>
            <consortium name="Ensembl"/>
        </authorList>
    </citation>
    <scope>IDENTIFICATION</scope>
</reference>
<accession>A0A670XR40</accession>
<dbReference type="InterPro" id="IPR027370">
    <property type="entry name" value="Znf-RING_euk"/>
</dbReference>
<evidence type="ECO:0000259" key="6">
    <source>
        <dbReference type="PROSITE" id="PS50089"/>
    </source>
</evidence>
<dbReference type="SUPFAM" id="SSF57850">
    <property type="entry name" value="RING/U-box"/>
    <property type="match status" value="1"/>
</dbReference>
<feature type="region of interest" description="Disordered" evidence="5">
    <location>
        <begin position="1"/>
        <end position="27"/>
    </location>
</feature>
<dbReference type="Pfam" id="PF13445">
    <property type="entry name" value="zf-RING_UBOX"/>
    <property type="match status" value="1"/>
</dbReference>
<dbReference type="Gene3D" id="3.30.40.10">
    <property type="entry name" value="Zinc/RING finger domain, C3HC4 (zinc finger)"/>
    <property type="match status" value="1"/>
</dbReference>
<keyword evidence="2 4" id="KW-0863">Zinc-finger</keyword>
<dbReference type="AlphaFoldDB" id="A0A670XR40"/>
<evidence type="ECO:0000313" key="8">
    <source>
        <dbReference type="Proteomes" id="UP000472273"/>
    </source>
</evidence>
<evidence type="ECO:0000256" key="4">
    <source>
        <dbReference type="PROSITE-ProRule" id="PRU00175"/>
    </source>
</evidence>
<organism evidence="7 8">
    <name type="scientific">Pseudonaja textilis</name>
    <name type="common">Eastern brown snake</name>
    <dbReference type="NCBI Taxonomy" id="8673"/>
    <lineage>
        <taxon>Eukaryota</taxon>
        <taxon>Metazoa</taxon>
        <taxon>Chordata</taxon>
        <taxon>Craniata</taxon>
        <taxon>Vertebrata</taxon>
        <taxon>Euteleostomi</taxon>
        <taxon>Lepidosauria</taxon>
        <taxon>Squamata</taxon>
        <taxon>Bifurcata</taxon>
        <taxon>Unidentata</taxon>
        <taxon>Episquamata</taxon>
        <taxon>Toxicofera</taxon>
        <taxon>Serpentes</taxon>
        <taxon>Colubroidea</taxon>
        <taxon>Elapidae</taxon>
        <taxon>Hydrophiinae</taxon>
        <taxon>Pseudonaja</taxon>
    </lineage>
</organism>
<keyword evidence="3" id="KW-0862">Zinc</keyword>
<dbReference type="InterPro" id="IPR047157">
    <property type="entry name" value="PHRF1/Atg35"/>
</dbReference>
<keyword evidence="8" id="KW-1185">Reference proteome</keyword>
<keyword evidence="1" id="KW-0479">Metal-binding</keyword>
<name>A0A670XR40_PSETE</name>
<protein>
    <recommendedName>
        <fullName evidence="6">RING-type domain-containing protein</fullName>
    </recommendedName>
</protein>
<dbReference type="InterPro" id="IPR013083">
    <property type="entry name" value="Znf_RING/FYVE/PHD"/>
</dbReference>
<dbReference type="Ensembl" id="ENSPTXT00000001839.1">
    <property type="protein sequence ID" value="ENSPTXP00000001791.1"/>
    <property type="gene ID" value="ENSPTXG00000001426.1"/>
</dbReference>
<dbReference type="GO" id="GO:0008270">
    <property type="term" value="F:zinc ion binding"/>
    <property type="evidence" value="ECO:0007669"/>
    <property type="project" value="UniProtKB-KW"/>
</dbReference>
<evidence type="ECO:0000256" key="1">
    <source>
        <dbReference type="ARBA" id="ARBA00022723"/>
    </source>
</evidence>
<dbReference type="PROSITE" id="PS00518">
    <property type="entry name" value="ZF_RING_1"/>
    <property type="match status" value="1"/>
</dbReference>
<proteinExistence type="predicted"/>
<dbReference type="PANTHER" id="PTHR12618:SF20">
    <property type="entry name" value="PHD AND RING FINGER DOMAIN-CONTAINING PROTEIN 1"/>
    <property type="match status" value="1"/>
</dbReference>
<dbReference type="InterPro" id="IPR001841">
    <property type="entry name" value="Znf_RING"/>
</dbReference>
<dbReference type="PANTHER" id="PTHR12618">
    <property type="entry name" value="PHD AND RING FINGER DOMAIN-CONTAINING PROTEIN 1"/>
    <property type="match status" value="1"/>
</dbReference>
<sequence length="138" mass="15913">MTSEQPEYSIKTKPQLNGGIHSSSDEDAENCPICLNTFRDQAVGTPENCAHYFCLDCIVEWSKVRTHLIDKVFCFLKNSKNQSMFCIHSAFYICVLISNQFIVYCAFSGFNLSEITQLIVFTDYNDTQFFKMRDFLVL</sequence>
<evidence type="ECO:0000313" key="7">
    <source>
        <dbReference type="Ensembl" id="ENSPTXP00000001791.1"/>
    </source>
</evidence>
<dbReference type="InterPro" id="IPR017907">
    <property type="entry name" value="Znf_RING_CS"/>
</dbReference>